<name>A0A3L6E3D6_MAIZE</name>
<dbReference type="AlphaFoldDB" id="A0A3L6E3D6"/>
<reference evidence="1 2" key="1">
    <citation type="journal article" date="2018" name="Nat. Genet.">
        <title>Extensive intraspecific gene order and gene structural variations between Mo17 and other maize genomes.</title>
        <authorList>
            <person name="Sun S."/>
            <person name="Zhou Y."/>
            <person name="Chen J."/>
            <person name="Shi J."/>
            <person name="Zhao H."/>
            <person name="Zhao H."/>
            <person name="Song W."/>
            <person name="Zhang M."/>
            <person name="Cui Y."/>
            <person name="Dong X."/>
            <person name="Liu H."/>
            <person name="Ma X."/>
            <person name="Jiao Y."/>
            <person name="Wang B."/>
            <person name="Wei X."/>
            <person name="Stein J.C."/>
            <person name="Glaubitz J.C."/>
            <person name="Lu F."/>
            <person name="Yu G."/>
            <person name="Liang C."/>
            <person name="Fengler K."/>
            <person name="Li B."/>
            <person name="Rafalski A."/>
            <person name="Schnable P.S."/>
            <person name="Ware D.H."/>
            <person name="Buckler E.S."/>
            <person name="Lai J."/>
        </authorList>
    </citation>
    <scope>NUCLEOTIDE SEQUENCE [LARGE SCALE GENOMIC DNA]</scope>
    <source>
        <strain evidence="2">cv. Missouri 17</strain>
        <tissue evidence="1">Seedling</tissue>
    </source>
</reference>
<comment type="caution">
    <text evidence="1">The sequence shown here is derived from an EMBL/GenBank/DDBJ whole genome shotgun (WGS) entry which is preliminary data.</text>
</comment>
<accession>A0A3L6E3D6</accession>
<proteinExistence type="predicted"/>
<gene>
    <name evidence="1" type="ORF">Zm00014a_004563</name>
</gene>
<protein>
    <submittedName>
        <fullName evidence="1">Uncharacterized protein</fullName>
    </submittedName>
</protein>
<organism evidence="1 2">
    <name type="scientific">Zea mays</name>
    <name type="common">Maize</name>
    <dbReference type="NCBI Taxonomy" id="4577"/>
    <lineage>
        <taxon>Eukaryota</taxon>
        <taxon>Viridiplantae</taxon>
        <taxon>Streptophyta</taxon>
        <taxon>Embryophyta</taxon>
        <taxon>Tracheophyta</taxon>
        <taxon>Spermatophyta</taxon>
        <taxon>Magnoliopsida</taxon>
        <taxon>Liliopsida</taxon>
        <taxon>Poales</taxon>
        <taxon>Poaceae</taxon>
        <taxon>PACMAD clade</taxon>
        <taxon>Panicoideae</taxon>
        <taxon>Andropogonodae</taxon>
        <taxon>Andropogoneae</taxon>
        <taxon>Tripsacinae</taxon>
        <taxon>Zea</taxon>
    </lineage>
</organism>
<evidence type="ECO:0000313" key="2">
    <source>
        <dbReference type="Proteomes" id="UP000251960"/>
    </source>
</evidence>
<evidence type="ECO:0000313" key="1">
    <source>
        <dbReference type="EMBL" id="PWZ14707.1"/>
    </source>
</evidence>
<dbReference type="Proteomes" id="UP000251960">
    <property type="component" value="Chromosome 7"/>
</dbReference>
<sequence>MVGKIPVPFTRFFRPFSDFSGYTENGTETGCVITKMVRDIYRPFSEFSGKSGIFPYFNRIFPVHK</sequence>
<dbReference type="EMBL" id="NCVQ01000008">
    <property type="protein sequence ID" value="PWZ14707.1"/>
    <property type="molecule type" value="Genomic_DNA"/>
</dbReference>